<dbReference type="EMBL" id="JAAGMB010000656">
    <property type="protein sequence ID" value="NEB20562.1"/>
    <property type="molecule type" value="Genomic_DNA"/>
</dbReference>
<feature type="non-terminal residue" evidence="1">
    <location>
        <position position="1"/>
    </location>
</feature>
<feature type="non-terminal residue" evidence="1">
    <location>
        <position position="208"/>
    </location>
</feature>
<reference evidence="1 2" key="1">
    <citation type="submission" date="2020-01" db="EMBL/GenBank/DDBJ databases">
        <title>Insect and environment-associated Actinomycetes.</title>
        <authorList>
            <person name="Currrie C."/>
            <person name="Chevrette M."/>
            <person name="Carlson C."/>
            <person name="Stubbendieck R."/>
            <person name="Wendt-Pienkowski E."/>
        </authorList>
    </citation>
    <scope>NUCLEOTIDE SEQUENCE [LARGE SCALE GENOMIC DNA]</scope>
    <source>
        <strain evidence="1 2">SID14172</strain>
    </source>
</reference>
<keyword evidence="2" id="KW-1185">Reference proteome</keyword>
<dbReference type="Proteomes" id="UP000469545">
    <property type="component" value="Unassembled WGS sequence"/>
</dbReference>
<comment type="caution">
    <text evidence="1">The sequence shown here is derived from an EMBL/GenBank/DDBJ whole genome shotgun (WGS) entry which is preliminary data.</text>
</comment>
<gene>
    <name evidence="1" type="ORF">G3I46_29380</name>
</gene>
<evidence type="ECO:0000313" key="2">
    <source>
        <dbReference type="Proteomes" id="UP000469545"/>
    </source>
</evidence>
<dbReference type="AlphaFoldDB" id="A0A6N9UZU1"/>
<sequence>AGPVFTGPAAPSPASLPRRSLVAYARESTVPSPAGRETIERLAHQVAAAGLHNRAEGWAPPRVEVTGYGADGPGNRGLKRATAARNHFLRRLTEALERSQRDLPAGAPRLTVQDFRVKAVAVTRVPDDWTGTGELAGTGRADLGRQATIRVVQAPDATATQTLDALRRRDRELRHRPLDVDALAARILHLDPGTAVDPDTRDALFALV</sequence>
<proteinExistence type="predicted"/>
<name>A0A6N9UZU1_9ACTN</name>
<accession>A0A6N9UZU1</accession>
<organism evidence="1 2">
    <name type="scientific">Streptomyces coelicoflavus</name>
    <dbReference type="NCBI Taxonomy" id="285562"/>
    <lineage>
        <taxon>Bacteria</taxon>
        <taxon>Bacillati</taxon>
        <taxon>Actinomycetota</taxon>
        <taxon>Actinomycetes</taxon>
        <taxon>Kitasatosporales</taxon>
        <taxon>Streptomycetaceae</taxon>
        <taxon>Streptomyces</taxon>
    </lineage>
</organism>
<protein>
    <submittedName>
        <fullName evidence="1">Uncharacterized protein</fullName>
    </submittedName>
</protein>
<evidence type="ECO:0000313" key="1">
    <source>
        <dbReference type="EMBL" id="NEB20562.1"/>
    </source>
</evidence>